<organism evidence="2 3">
    <name type="scientific">Kitasatospora phosalacinea</name>
    <dbReference type="NCBI Taxonomy" id="2065"/>
    <lineage>
        <taxon>Bacteria</taxon>
        <taxon>Bacillati</taxon>
        <taxon>Actinomycetota</taxon>
        <taxon>Actinomycetes</taxon>
        <taxon>Kitasatosporales</taxon>
        <taxon>Streptomycetaceae</taxon>
        <taxon>Kitasatospora</taxon>
    </lineage>
</organism>
<comment type="caution">
    <text evidence="2">The sequence shown here is derived from an EMBL/GenBank/DDBJ whole genome shotgun (WGS) entry which is preliminary data.</text>
</comment>
<reference evidence="2" key="1">
    <citation type="submission" date="2023-02" db="EMBL/GenBank/DDBJ databases">
        <title>Kitasatospora phosalacinea NBRC 14627.</title>
        <authorList>
            <person name="Ichikawa N."/>
            <person name="Sato H."/>
            <person name="Tonouchi N."/>
        </authorList>
    </citation>
    <scope>NUCLEOTIDE SEQUENCE</scope>
    <source>
        <strain evidence="2">NBRC 14627</strain>
    </source>
</reference>
<feature type="compositionally biased region" description="Low complexity" evidence="1">
    <location>
        <begin position="33"/>
        <end position="44"/>
    </location>
</feature>
<evidence type="ECO:0000313" key="3">
    <source>
        <dbReference type="Proteomes" id="UP001165041"/>
    </source>
</evidence>
<gene>
    <name evidence="2" type="ORF">Kpho02_01010</name>
</gene>
<dbReference type="Proteomes" id="UP001165041">
    <property type="component" value="Unassembled WGS sequence"/>
</dbReference>
<name>A0A9W6V021_9ACTN</name>
<dbReference type="EMBL" id="BSSA01000001">
    <property type="protein sequence ID" value="GLW67802.1"/>
    <property type="molecule type" value="Genomic_DNA"/>
</dbReference>
<evidence type="ECO:0000313" key="2">
    <source>
        <dbReference type="EMBL" id="GLW67802.1"/>
    </source>
</evidence>
<evidence type="ECO:0000256" key="1">
    <source>
        <dbReference type="SAM" id="MobiDB-lite"/>
    </source>
</evidence>
<feature type="region of interest" description="Disordered" evidence="1">
    <location>
        <begin position="19"/>
        <end position="51"/>
    </location>
</feature>
<proteinExistence type="predicted"/>
<accession>A0A9W6V021</accession>
<protein>
    <submittedName>
        <fullName evidence="2">Uncharacterized protein</fullName>
    </submittedName>
</protein>
<sequence>MRLRPGVVAPVKELRDEYGGGIDDERYPPGPAAPDGAGVRRAVGFPGGRPS</sequence>
<dbReference type="AlphaFoldDB" id="A0A9W6V021"/>